<dbReference type="Proteomes" id="UP000305067">
    <property type="component" value="Unassembled WGS sequence"/>
</dbReference>
<dbReference type="OrthoDB" id="3250555at2759"/>
<dbReference type="SUPFAM" id="SSF47954">
    <property type="entry name" value="Cyclin-like"/>
    <property type="match status" value="1"/>
</dbReference>
<feature type="region of interest" description="Disordered" evidence="1">
    <location>
        <begin position="301"/>
        <end position="323"/>
    </location>
</feature>
<protein>
    <submittedName>
        <fullName evidence="2">Uncharacterized protein</fullName>
    </submittedName>
</protein>
<evidence type="ECO:0000256" key="1">
    <source>
        <dbReference type="SAM" id="MobiDB-lite"/>
    </source>
</evidence>
<feature type="region of interest" description="Disordered" evidence="1">
    <location>
        <begin position="49"/>
        <end position="76"/>
    </location>
</feature>
<name>A0A5C3QFQ3_9AGAR</name>
<keyword evidence="3" id="KW-1185">Reference proteome</keyword>
<dbReference type="InterPro" id="IPR036915">
    <property type="entry name" value="Cyclin-like_sf"/>
</dbReference>
<dbReference type="Gene3D" id="1.10.472.10">
    <property type="entry name" value="Cyclin-like"/>
    <property type="match status" value="1"/>
</dbReference>
<feature type="region of interest" description="Disordered" evidence="1">
    <location>
        <begin position="125"/>
        <end position="181"/>
    </location>
</feature>
<evidence type="ECO:0000313" key="2">
    <source>
        <dbReference type="EMBL" id="TFK99310.1"/>
    </source>
</evidence>
<feature type="region of interest" description="Disordered" evidence="1">
    <location>
        <begin position="1"/>
        <end position="30"/>
    </location>
</feature>
<organism evidence="2 3">
    <name type="scientific">Pterulicium gracile</name>
    <dbReference type="NCBI Taxonomy" id="1884261"/>
    <lineage>
        <taxon>Eukaryota</taxon>
        <taxon>Fungi</taxon>
        <taxon>Dikarya</taxon>
        <taxon>Basidiomycota</taxon>
        <taxon>Agaricomycotina</taxon>
        <taxon>Agaricomycetes</taxon>
        <taxon>Agaricomycetidae</taxon>
        <taxon>Agaricales</taxon>
        <taxon>Pleurotineae</taxon>
        <taxon>Pterulaceae</taxon>
        <taxon>Pterulicium</taxon>
    </lineage>
</organism>
<sequence length="613" mass="68809">MRPITMTNSSSPPGHHSSPHTPVHPSSDASYFDYRVSDRYSEYIVPELSSFPTSSFGSQESSGSDPCEESTNTKVDIGATRKRIQAHQQVGSGEDAACMEIDELSEPGGVLQDRLNSPSAVRIVQRTPQTGKENAYNDLENDSGASSNKSDLRRRHTDFGFQPYKRSKHNEPPMAPPRKAASLRRADSLRADAKRLPPLPQDLVIPPFITIEEEDELVKTIAAVTARPHPHRLIDRVEARKIPASPQTPILSTLQDHIPVFPHSEEAISKLRLQRLKERESAIREREGLSPEAIRDLECVDEERESPASSSTGSQDTQSSVGEAASRFSVHESWADAIGLHGGVRNEIVHWLLRLSRDRLVEKYQFDLAEHLKNSPETHFHAVHMFLRYFYILTSKNPGGNGSPHGELRTSHDCLAGWDIALGCLALSVKLHRDTLWPLYPISTDDFLIIAPHALEFDDIERAQYDIMTTLSHTLGATPELILGELWTALPSLRLLLSFPNGWSITQRETWWLLYKATTDPAVLRFPLTVFTASALCEALIITFKNKYQFEGLHPEEWRRDATRGKKDYERLSSGIRLKRAREEAEGVVMDVQEALGVSDGELFACRLWLSLL</sequence>
<evidence type="ECO:0000313" key="3">
    <source>
        <dbReference type="Proteomes" id="UP000305067"/>
    </source>
</evidence>
<feature type="compositionally biased region" description="Low complexity" evidence="1">
    <location>
        <begin position="309"/>
        <end position="320"/>
    </location>
</feature>
<accession>A0A5C3QFQ3</accession>
<dbReference type="AlphaFoldDB" id="A0A5C3QFQ3"/>
<feature type="compositionally biased region" description="Low complexity" evidence="1">
    <location>
        <begin position="49"/>
        <end position="64"/>
    </location>
</feature>
<proteinExistence type="predicted"/>
<reference evidence="2 3" key="1">
    <citation type="journal article" date="2019" name="Nat. Ecol. Evol.">
        <title>Megaphylogeny resolves global patterns of mushroom evolution.</title>
        <authorList>
            <person name="Varga T."/>
            <person name="Krizsan K."/>
            <person name="Foldi C."/>
            <person name="Dima B."/>
            <person name="Sanchez-Garcia M."/>
            <person name="Sanchez-Ramirez S."/>
            <person name="Szollosi G.J."/>
            <person name="Szarkandi J.G."/>
            <person name="Papp V."/>
            <person name="Albert L."/>
            <person name="Andreopoulos W."/>
            <person name="Angelini C."/>
            <person name="Antonin V."/>
            <person name="Barry K.W."/>
            <person name="Bougher N.L."/>
            <person name="Buchanan P."/>
            <person name="Buyck B."/>
            <person name="Bense V."/>
            <person name="Catcheside P."/>
            <person name="Chovatia M."/>
            <person name="Cooper J."/>
            <person name="Damon W."/>
            <person name="Desjardin D."/>
            <person name="Finy P."/>
            <person name="Geml J."/>
            <person name="Haridas S."/>
            <person name="Hughes K."/>
            <person name="Justo A."/>
            <person name="Karasinski D."/>
            <person name="Kautmanova I."/>
            <person name="Kiss B."/>
            <person name="Kocsube S."/>
            <person name="Kotiranta H."/>
            <person name="LaButti K.M."/>
            <person name="Lechner B.E."/>
            <person name="Liimatainen K."/>
            <person name="Lipzen A."/>
            <person name="Lukacs Z."/>
            <person name="Mihaltcheva S."/>
            <person name="Morgado L.N."/>
            <person name="Niskanen T."/>
            <person name="Noordeloos M.E."/>
            <person name="Ohm R.A."/>
            <person name="Ortiz-Santana B."/>
            <person name="Ovrebo C."/>
            <person name="Racz N."/>
            <person name="Riley R."/>
            <person name="Savchenko A."/>
            <person name="Shiryaev A."/>
            <person name="Soop K."/>
            <person name="Spirin V."/>
            <person name="Szebenyi C."/>
            <person name="Tomsovsky M."/>
            <person name="Tulloss R.E."/>
            <person name="Uehling J."/>
            <person name="Grigoriev I.V."/>
            <person name="Vagvolgyi C."/>
            <person name="Papp T."/>
            <person name="Martin F.M."/>
            <person name="Miettinen O."/>
            <person name="Hibbett D.S."/>
            <person name="Nagy L.G."/>
        </authorList>
    </citation>
    <scope>NUCLEOTIDE SEQUENCE [LARGE SCALE GENOMIC DNA]</scope>
    <source>
        <strain evidence="2 3">CBS 309.79</strain>
    </source>
</reference>
<dbReference type="STRING" id="1884261.A0A5C3QFQ3"/>
<gene>
    <name evidence="2" type="ORF">BDV98DRAFT_571375</name>
</gene>
<feature type="compositionally biased region" description="Low complexity" evidence="1">
    <location>
        <begin position="9"/>
        <end position="27"/>
    </location>
</feature>
<dbReference type="EMBL" id="ML178834">
    <property type="protein sequence ID" value="TFK99310.1"/>
    <property type="molecule type" value="Genomic_DNA"/>
</dbReference>